<keyword evidence="2" id="KW-0349">Heme</keyword>
<dbReference type="PROSITE" id="PS00086">
    <property type="entry name" value="CYTOCHROME_P450"/>
    <property type="match status" value="1"/>
</dbReference>
<comment type="similarity">
    <text evidence="1 2">Belongs to the cytochrome P450 family.</text>
</comment>
<sequence length="415" mass="45601">MTETAPLLDVDRVRELFDLRGAYMAHNGGGFSPDPYPLWAALREQAPVHEGTLHALTEGAEDWTFQGLPERDRPHFTAFTYAACNDVYKDSELFASSANAVDPTASAGVESSMLSMGGAQHRRYRALVQPRFTPKAAEWWIRKSIQETVDALVAHIRPLKRAELNVDFCAAIPVLTITGVFGIPVEQALDVRAAMANPMDVITIVAPLVAARREEPGDDLISVLVQAEVADEDGVVHRLTDPEIYSFCILLLAAGSGTTWKQMGITLTALLQRPEVLAAVREDRSLLRPAIEEALRWQPTDPMFSRFVTRDVDFHGVHVPKGAVMHIALGAANRDPARWERPDEFDIHRPVKPILSFGGGPHICLGMHVARAEMVTGIGALLDNLPNLRLDPDAEPPRYVGFYERGATAIPVLFG</sequence>
<dbReference type="GO" id="GO:0004497">
    <property type="term" value="F:monooxygenase activity"/>
    <property type="evidence" value="ECO:0007669"/>
    <property type="project" value="UniProtKB-KW"/>
</dbReference>
<dbReference type="GO" id="GO:0020037">
    <property type="term" value="F:heme binding"/>
    <property type="evidence" value="ECO:0007669"/>
    <property type="project" value="InterPro"/>
</dbReference>
<evidence type="ECO:0000313" key="3">
    <source>
        <dbReference type="EMBL" id="SEO54866.1"/>
    </source>
</evidence>
<dbReference type="SUPFAM" id="SSF48264">
    <property type="entry name" value="Cytochrome P450"/>
    <property type="match status" value="1"/>
</dbReference>
<name>A0A1H8QLG5_9ACTN</name>
<dbReference type="STRING" id="673521.SAMN05660991_00664"/>
<dbReference type="Proteomes" id="UP000198960">
    <property type="component" value="Unassembled WGS sequence"/>
</dbReference>
<keyword evidence="4" id="KW-1185">Reference proteome</keyword>
<reference evidence="4" key="1">
    <citation type="submission" date="2016-10" db="EMBL/GenBank/DDBJ databases">
        <authorList>
            <person name="Varghese N."/>
            <person name="Submissions S."/>
        </authorList>
    </citation>
    <scope>NUCLEOTIDE SEQUENCE [LARGE SCALE GENOMIC DNA]</scope>
    <source>
        <strain evidence="4">DSM 45413</strain>
    </source>
</reference>
<evidence type="ECO:0000256" key="1">
    <source>
        <dbReference type="ARBA" id="ARBA00010617"/>
    </source>
</evidence>
<evidence type="ECO:0000256" key="2">
    <source>
        <dbReference type="RuleBase" id="RU000461"/>
    </source>
</evidence>
<keyword evidence="2" id="KW-0408">Iron</keyword>
<dbReference type="InterPro" id="IPR017972">
    <property type="entry name" value="Cyt_P450_CS"/>
</dbReference>
<dbReference type="Gene3D" id="1.10.630.10">
    <property type="entry name" value="Cytochrome P450"/>
    <property type="match status" value="1"/>
</dbReference>
<protein>
    <submittedName>
        <fullName evidence="3">Cytochrome P450</fullName>
    </submittedName>
</protein>
<dbReference type="Pfam" id="PF00067">
    <property type="entry name" value="p450"/>
    <property type="match status" value="1"/>
</dbReference>
<dbReference type="InterPro" id="IPR036396">
    <property type="entry name" value="Cyt_P450_sf"/>
</dbReference>
<dbReference type="GO" id="GO:0005506">
    <property type="term" value="F:iron ion binding"/>
    <property type="evidence" value="ECO:0007669"/>
    <property type="project" value="InterPro"/>
</dbReference>
<organism evidence="3 4">
    <name type="scientific">Trujillonella endophytica</name>
    <dbReference type="NCBI Taxonomy" id="673521"/>
    <lineage>
        <taxon>Bacteria</taxon>
        <taxon>Bacillati</taxon>
        <taxon>Actinomycetota</taxon>
        <taxon>Actinomycetes</taxon>
        <taxon>Geodermatophilales</taxon>
        <taxon>Geodermatophilaceae</taxon>
        <taxon>Trujillonella</taxon>
    </lineage>
</organism>
<dbReference type="InterPro" id="IPR001128">
    <property type="entry name" value="Cyt_P450"/>
</dbReference>
<dbReference type="GO" id="GO:0016705">
    <property type="term" value="F:oxidoreductase activity, acting on paired donors, with incorporation or reduction of molecular oxygen"/>
    <property type="evidence" value="ECO:0007669"/>
    <property type="project" value="InterPro"/>
</dbReference>
<proteinExistence type="inferred from homology"/>
<dbReference type="OrthoDB" id="3861479at2"/>
<dbReference type="PANTHER" id="PTHR46696:SF3">
    <property type="entry name" value="PULCHERRIMINIC ACID SYNTHASE"/>
    <property type="match status" value="1"/>
</dbReference>
<accession>A0A1H8QLG5</accession>
<dbReference type="PANTHER" id="PTHR46696">
    <property type="entry name" value="P450, PUTATIVE (EUROFUNG)-RELATED"/>
    <property type="match status" value="1"/>
</dbReference>
<dbReference type="InterPro" id="IPR002397">
    <property type="entry name" value="Cyt_P450_B"/>
</dbReference>
<keyword evidence="2" id="KW-0479">Metal-binding</keyword>
<dbReference type="EMBL" id="FOEE01000002">
    <property type="protein sequence ID" value="SEO54866.1"/>
    <property type="molecule type" value="Genomic_DNA"/>
</dbReference>
<keyword evidence="2" id="KW-0560">Oxidoreductase</keyword>
<dbReference type="PRINTS" id="PR00359">
    <property type="entry name" value="BP450"/>
</dbReference>
<dbReference type="RefSeq" id="WP_091940179.1">
    <property type="nucleotide sequence ID" value="NZ_FOEE01000002.1"/>
</dbReference>
<keyword evidence="2" id="KW-0503">Monooxygenase</keyword>
<evidence type="ECO:0000313" key="4">
    <source>
        <dbReference type="Proteomes" id="UP000198960"/>
    </source>
</evidence>
<gene>
    <name evidence="3" type="ORF">SAMN05660991_00664</name>
</gene>
<dbReference type="AlphaFoldDB" id="A0A1H8QLG5"/>